<dbReference type="InterPro" id="IPR010985">
    <property type="entry name" value="Ribbon_hlx_hlx"/>
</dbReference>
<feature type="domain" description="Antitoxin FitA-like ribbon-helix-helix" evidence="1">
    <location>
        <begin position="2"/>
        <end position="39"/>
    </location>
</feature>
<protein>
    <submittedName>
        <fullName evidence="2">Antitoxin</fullName>
    </submittedName>
</protein>
<accession>T0ZKD1</accession>
<dbReference type="InterPro" id="IPR053853">
    <property type="entry name" value="FitA-like_RHH"/>
</dbReference>
<dbReference type="InterPro" id="IPR013321">
    <property type="entry name" value="Arc_rbn_hlx_hlx"/>
</dbReference>
<evidence type="ECO:0000259" key="1">
    <source>
        <dbReference type="Pfam" id="PF22513"/>
    </source>
</evidence>
<reference evidence="2" key="1">
    <citation type="submission" date="2013-08" db="EMBL/GenBank/DDBJ databases">
        <authorList>
            <person name="Mendez C."/>
            <person name="Richter M."/>
            <person name="Ferrer M."/>
            <person name="Sanchez J."/>
        </authorList>
    </citation>
    <scope>NUCLEOTIDE SEQUENCE</scope>
</reference>
<dbReference type="Gene3D" id="1.10.1220.10">
    <property type="entry name" value="Met repressor-like"/>
    <property type="match status" value="1"/>
</dbReference>
<dbReference type="Pfam" id="PF22513">
    <property type="entry name" value="FitA-like_RHH"/>
    <property type="match status" value="1"/>
</dbReference>
<dbReference type="AlphaFoldDB" id="T0ZKD1"/>
<evidence type="ECO:0000313" key="2">
    <source>
        <dbReference type="EMBL" id="EQD45103.1"/>
    </source>
</evidence>
<dbReference type="SUPFAM" id="SSF47598">
    <property type="entry name" value="Ribbon-helix-helix"/>
    <property type="match status" value="1"/>
</dbReference>
<reference evidence="2" key="2">
    <citation type="journal article" date="2014" name="ISME J.">
        <title>Microbial stratification in low pH oxic and suboxic macroscopic growths along an acid mine drainage.</title>
        <authorList>
            <person name="Mendez-Garcia C."/>
            <person name="Mesa V."/>
            <person name="Sprenger R.R."/>
            <person name="Richter M."/>
            <person name="Diez M.S."/>
            <person name="Solano J."/>
            <person name="Bargiela R."/>
            <person name="Golyshina O.V."/>
            <person name="Manteca A."/>
            <person name="Ramos J.L."/>
            <person name="Gallego J.R."/>
            <person name="Llorente I."/>
            <person name="Martins Dos Santos V.A."/>
            <person name="Jensen O.N."/>
            <person name="Pelaez A.I."/>
            <person name="Sanchez J."/>
            <person name="Ferrer M."/>
        </authorList>
    </citation>
    <scope>NUCLEOTIDE SEQUENCE</scope>
</reference>
<sequence>MPSVLIRNVPDEVIAAIDGRAAALGLSRNEYLRRRLRQEAQHGASTVEVDDLGRFETMFGDLADRAVMARAWS</sequence>
<gene>
    <name evidence="2" type="ORF">B1A_14962</name>
</gene>
<dbReference type="EMBL" id="AUZX01010989">
    <property type="protein sequence ID" value="EQD45103.1"/>
    <property type="molecule type" value="Genomic_DNA"/>
</dbReference>
<organism evidence="2">
    <name type="scientific">mine drainage metagenome</name>
    <dbReference type="NCBI Taxonomy" id="410659"/>
    <lineage>
        <taxon>unclassified sequences</taxon>
        <taxon>metagenomes</taxon>
        <taxon>ecological metagenomes</taxon>
    </lineage>
</organism>
<proteinExistence type="predicted"/>
<dbReference type="GO" id="GO:0006355">
    <property type="term" value="P:regulation of DNA-templated transcription"/>
    <property type="evidence" value="ECO:0007669"/>
    <property type="project" value="InterPro"/>
</dbReference>
<name>T0ZKD1_9ZZZZ</name>
<comment type="caution">
    <text evidence="2">The sequence shown here is derived from an EMBL/GenBank/DDBJ whole genome shotgun (WGS) entry which is preliminary data.</text>
</comment>